<dbReference type="AlphaFoldDB" id="A0A2V3URK9"/>
<dbReference type="EMBL" id="QJJM01000014">
    <property type="protein sequence ID" value="PXW70035.1"/>
    <property type="molecule type" value="Genomic_DNA"/>
</dbReference>
<dbReference type="Pfam" id="PF04379">
    <property type="entry name" value="DUF525"/>
    <property type="match status" value="1"/>
</dbReference>
<dbReference type="Gene3D" id="2.60.40.1470">
    <property type="entry name" value="ApaG domain"/>
    <property type="match status" value="1"/>
</dbReference>
<evidence type="ECO:0000313" key="5">
    <source>
        <dbReference type="Proteomes" id="UP000248014"/>
    </source>
</evidence>
<dbReference type="InterPro" id="IPR007474">
    <property type="entry name" value="ApaG_domain"/>
</dbReference>
<name>A0A2V3URK9_9SPHN</name>
<dbReference type="HAMAP" id="MF_00791">
    <property type="entry name" value="ApaG"/>
    <property type="match status" value="1"/>
</dbReference>
<dbReference type="PROSITE" id="PS51087">
    <property type="entry name" value="APAG"/>
    <property type="match status" value="1"/>
</dbReference>
<keyword evidence="5" id="KW-1185">Reference proteome</keyword>
<dbReference type="Proteomes" id="UP000248014">
    <property type="component" value="Unassembled WGS sequence"/>
</dbReference>
<dbReference type="NCBIfam" id="NF003967">
    <property type="entry name" value="PRK05461.1"/>
    <property type="match status" value="1"/>
</dbReference>
<comment type="caution">
    <text evidence="4">The sequence shown here is derived from an EMBL/GenBank/DDBJ whole genome shotgun (WGS) entry which is preliminary data.</text>
</comment>
<dbReference type="InterPro" id="IPR036767">
    <property type="entry name" value="ApaG_sf"/>
</dbReference>
<evidence type="ECO:0000313" key="4">
    <source>
        <dbReference type="EMBL" id="PXW70035.1"/>
    </source>
</evidence>
<dbReference type="PANTHER" id="PTHR47191">
    <property type="entry name" value="OS05G0170800 PROTEIN"/>
    <property type="match status" value="1"/>
</dbReference>
<dbReference type="InterPro" id="IPR050718">
    <property type="entry name" value="ApaG-like"/>
</dbReference>
<proteinExistence type="inferred from homology"/>
<reference evidence="4 5" key="1">
    <citation type="submission" date="2018-05" db="EMBL/GenBank/DDBJ databases">
        <title>Genomic Encyclopedia of Type Strains, Phase IV (KMG-IV): sequencing the most valuable type-strain genomes for metagenomic binning, comparative biology and taxonomic classification.</title>
        <authorList>
            <person name="Goeker M."/>
        </authorList>
    </citation>
    <scope>NUCLEOTIDE SEQUENCE [LARGE SCALE GENOMIC DNA]</scope>
    <source>
        <strain evidence="4 5">DSM 3183</strain>
    </source>
</reference>
<dbReference type="PANTHER" id="PTHR47191:SF2">
    <property type="entry name" value="OS05G0170800 PROTEIN"/>
    <property type="match status" value="1"/>
</dbReference>
<dbReference type="InterPro" id="IPR023065">
    <property type="entry name" value="Uncharacterised_ApaG"/>
</dbReference>
<sequence>MDRFKDSMDRFFGHSATTQGITVRVAVSFLPDRSRADSARWFWSYHIRIENHSDQAVQLLTRHWVITDGRGGVHQVDGEGVVGEQPVIQPGKAHDYVSGCPLNTPTGRMEGIYRMLRDDGQLISVEIPRFPLVAPAVAD</sequence>
<evidence type="ECO:0000256" key="2">
    <source>
        <dbReference type="HAMAP-Rule" id="MF_00791"/>
    </source>
</evidence>
<feature type="domain" description="ApaG" evidence="3">
    <location>
        <begin position="15"/>
        <end position="139"/>
    </location>
</feature>
<protein>
    <recommendedName>
        <fullName evidence="1 2">Protein ApaG</fullName>
    </recommendedName>
</protein>
<evidence type="ECO:0000259" key="3">
    <source>
        <dbReference type="PROSITE" id="PS51087"/>
    </source>
</evidence>
<accession>A0A2V3URK9</accession>
<evidence type="ECO:0000256" key="1">
    <source>
        <dbReference type="ARBA" id="ARBA00017693"/>
    </source>
</evidence>
<gene>
    <name evidence="2" type="primary">apaG</name>
    <name evidence="4" type="ORF">C7451_11411</name>
</gene>
<dbReference type="SUPFAM" id="SSF110069">
    <property type="entry name" value="ApaG-like"/>
    <property type="match status" value="1"/>
</dbReference>
<organism evidence="4 5">
    <name type="scientific">Blastomonas natatoria</name>
    <dbReference type="NCBI Taxonomy" id="34015"/>
    <lineage>
        <taxon>Bacteria</taxon>
        <taxon>Pseudomonadati</taxon>
        <taxon>Pseudomonadota</taxon>
        <taxon>Alphaproteobacteria</taxon>
        <taxon>Sphingomonadales</taxon>
        <taxon>Sphingomonadaceae</taxon>
        <taxon>Blastomonas</taxon>
    </lineage>
</organism>